<feature type="compositionally biased region" description="Basic and acidic residues" evidence="2">
    <location>
        <begin position="349"/>
        <end position="366"/>
    </location>
</feature>
<dbReference type="GO" id="GO:0005634">
    <property type="term" value="C:nucleus"/>
    <property type="evidence" value="ECO:0007669"/>
    <property type="project" value="InterPro"/>
</dbReference>
<proteinExistence type="predicted"/>
<dbReference type="Pfam" id="PF09421">
    <property type="entry name" value="FRQ"/>
    <property type="match status" value="1"/>
</dbReference>
<gene>
    <name evidence="3" type="ORF">K432DRAFT_23799</name>
</gene>
<feature type="compositionally biased region" description="Polar residues" evidence="2">
    <location>
        <begin position="216"/>
        <end position="227"/>
    </location>
</feature>
<feature type="region of interest" description="Disordered" evidence="2">
    <location>
        <begin position="911"/>
        <end position="986"/>
    </location>
</feature>
<dbReference type="Proteomes" id="UP000250266">
    <property type="component" value="Unassembled WGS sequence"/>
</dbReference>
<dbReference type="InterPro" id="IPR018554">
    <property type="entry name" value="FRQ"/>
</dbReference>
<dbReference type="GO" id="GO:0005737">
    <property type="term" value="C:cytoplasm"/>
    <property type="evidence" value="ECO:0007669"/>
    <property type="project" value="InterPro"/>
</dbReference>
<organism evidence="3 4">
    <name type="scientific">Lepidopterella palustris CBS 459.81</name>
    <dbReference type="NCBI Taxonomy" id="1314670"/>
    <lineage>
        <taxon>Eukaryota</taxon>
        <taxon>Fungi</taxon>
        <taxon>Dikarya</taxon>
        <taxon>Ascomycota</taxon>
        <taxon>Pezizomycotina</taxon>
        <taxon>Dothideomycetes</taxon>
        <taxon>Pleosporomycetidae</taxon>
        <taxon>Mytilinidiales</taxon>
        <taxon>Argynnaceae</taxon>
        <taxon>Lepidopterella</taxon>
    </lineage>
</organism>
<feature type="region of interest" description="Disordered" evidence="2">
    <location>
        <begin position="326"/>
        <end position="366"/>
    </location>
</feature>
<feature type="compositionally biased region" description="Polar residues" evidence="2">
    <location>
        <begin position="74"/>
        <end position="92"/>
    </location>
</feature>
<feature type="region of interest" description="Disordered" evidence="2">
    <location>
        <begin position="1"/>
        <end position="124"/>
    </location>
</feature>
<keyword evidence="1" id="KW-0175">Coiled coil</keyword>
<evidence type="ECO:0000256" key="1">
    <source>
        <dbReference type="SAM" id="Coils"/>
    </source>
</evidence>
<dbReference type="OrthoDB" id="2536795at2759"/>
<feature type="region of interest" description="Disordered" evidence="2">
    <location>
        <begin position="856"/>
        <end position="880"/>
    </location>
</feature>
<evidence type="ECO:0000313" key="3">
    <source>
        <dbReference type="EMBL" id="OCK81227.1"/>
    </source>
</evidence>
<feature type="compositionally biased region" description="Acidic residues" evidence="2">
    <location>
        <begin position="870"/>
        <end position="879"/>
    </location>
</feature>
<dbReference type="EMBL" id="KV744929">
    <property type="protein sequence ID" value="OCK81227.1"/>
    <property type="molecule type" value="Genomic_DNA"/>
</dbReference>
<dbReference type="GO" id="GO:0006355">
    <property type="term" value="P:regulation of DNA-templated transcription"/>
    <property type="evidence" value="ECO:0007669"/>
    <property type="project" value="InterPro"/>
</dbReference>
<feature type="compositionally biased region" description="Basic and acidic residues" evidence="2">
    <location>
        <begin position="562"/>
        <end position="571"/>
    </location>
</feature>
<feature type="region of interest" description="Disordered" evidence="2">
    <location>
        <begin position="215"/>
        <end position="243"/>
    </location>
</feature>
<feature type="compositionally biased region" description="Low complexity" evidence="2">
    <location>
        <begin position="511"/>
        <end position="523"/>
    </location>
</feature>
<sequence>MSPGNEPPDSGHPRRPPGHKSVSLRHAAPKLRTGSGRRFPHINLQLPEPAPRGDSANPPSSPSSHSPKLRNHKQSSGESSDTGKWFDNSNNHVARGNASFVDNDPPFYLRNSSSSETPPEPQEQRLAMLQTQSTAIPYRPGFMNIDTEESSAEDFRGVIDDLTIANRKLKQKLRKYEKLYDDRLQDEKLFEVRFHGLADDKKKELEDTLRKFAMSLNESPESGSPTVDSAPPADHKPTSPHMSARFAESGYASMSVYGQNSTSAPSTQNVNIRKLSKAAFTRQQQNVHSYLHDISAGLIPKQSAAMSEKSKKKLIVRRLEQIFAGKLPTSGNHPQPLQQQEVAQSAALADRRAKEASGQRARQEGLREARIMPPEEEDVPAMGQEQSDMLQHIRPSIIVAEQGSSGSGSPDQRPTRPLDLDPYRAQVPSDNMSYIRHLGFTPPDMVSGDAPEDGHGWIYLNLLINMAQLHTISVTPGFVKDAVSEYSAKFEISEDGRKLRWKGGHDVTRTSSDSSSEQLSSSSPDEKIELERAGRKRSRTNHNGSGVGKAELSRQGQRSAKPGKERDKDFYNVDQVSSSYSELPAHPLGDSPRLGSTAVRNLSSRRRPGDGPIIFYNKAKFFTDLSGDRISLPISNPTSYNRFSSRPVGVNPSAMSTMTRIAELNEPKGLFEDSPLRAEDVDMDYSPSSEVELAFSAEAMQDDGSSNGSAKAIDFEASGIGGVEPGDNFAINVKMRQQRVDHQAAVVAVRRTVSKPKPYTRRILDALGKGRDRLFSNRIEDENTPVISKEIISTSHKDLPSSALPPASFLRFDSTSSGDVDSDLESDVSSSPSTTSNASDPEPVINLQLLNILPTHNGTGSPAFSSASISDEEEDDDDESRGVDILAASRVTGLAPVLASEREYDPTMAGQLADDIPAGSSAATAGGGSGFNSPDSPVAGDDAHAIKQSTFPSGSGAVARSHSLKRARTGDSLATMLQPGKAAKLE</sequence>
<feature type="compositionally biased region" description="Low complexity" evidence="2">
    <location>
        <begin position="827"/>
        <end position="840"/>
    </location>
</feature>
<feature type="region of interest" description="Disordered" evidence="2">
    <location>
        <begin position="814"/>
        <end position="843"/>
    </location>
</feature>
<reference evidence="3 4" key="1">
    <citation type="journal article" date="2016" name="Nat. Commun.">
        <title>Ectomycorrhizal ecology is imprinted in the genome of the dominant symbiotic fungus Cenococcum geophilum.</title>
        <authorList>
            <consortium name="DOE Joint Genome Institute"/>
            <person name="Peter M."/>
            <person name="Kohler A."/>
            <person name="Ohm R.A."/>
            <person name="Kuo A."/>
            <person name="Krutzmann J."/>
            <person name="Morin E."/>
            <person name="Arend M."/>
            <person name="Barry K.W."/>
            <person name="Binder M."/>
            <person name="Choi C."/>
            <person name="Clum A."/>
            <person name="Copeland A."/>
            <person name="Grisel N."/>
            <person name="Haridas S."/>
            <person name="Kipfer T."/>
            <person name="LaButti K."/>
            <person name="Lindquist E."/>
            <person name="Lipzen A."/>
            <person name="Maire R."/>
            <person name="Meier B."/>
            <person name="Mihaltcheva S."/>
            <person name="Molinier V."/>
            <person name="Murat C."/>
            <person name="Poggeler S."/>
            <person name="Quandt C.A."/>
            <person name="Sperisen C."/>
            <person name="Tritt A."/>
            <person name="Tisserant E."/>
            <person name="Crous P.W."/>
            <person name="Henrissat B."/>
            <person name="Nehls U."/>
            <person name="Egli S."/>
            <person name="Spatafora J.W."/>
            <person name="Grigoriev I.V."/>
            <person name="Martin F.M."/>
        </authorList>
    </citation>
    <scope>NUCLEOTIDE SEQUENCE [LARGE SCALE GENOMIC DNA]</scope>
    <source>
        <strain evidence="3 4">CBS 459.81</strain>
    </source>
</reference>
<feature type="compositionally biased region" description="Basic and acidic residues" evidence="2">
    <location>
        <begin position="524"/>
        <end position="533"/>
    </location>
</feature>
<feature type="coiled-coil region" evidence="1">
    <location>
        <begin position="159"/>
        <end position="186"/>
    </location>
</feature>
<name>A0A8E2JG80_9PEZI</name>
<evidence type="ECO:0008006" key="5">
    <source>
        <dbReference type="Google" id="ProtNLM"/>
    </source>
</evidence>
<feature type="compositionally biased region" description="Polar residues" evidence="2">
    <location>
        <begin position="329"/>
        <end position="343"/>
    </location>
</feature>
<evidence type="ECO:0000256" key="2">
    <source>
        <dbReference type="SAM" id="MobiDB-lite"/>
    </source>
</evidence>
<dbReference type="AlphaFoldDB" id="A0A8E2JG80"/>
<evidence type="ECO:0000313" key="4">
    <source>
        <dbReference type="Proteomes" id="UP000250266"/>
    </source>
</evidence>
<keyword evidence="4" id="KW-1185">Reference proteome</keyword>
<feature type="region of interest" description="Disordered" evidence="2">
    <location>
        <begin position="502"/>
        <end position="609"/>
    </location>
</feature>
<accession>A0A8E2JG80</accession>
<dbReference type="GO" id="GO:0007623">
    <property type="term" value="P:circadian rhythm"/>
    <property type="evidence" value="ECO:0007669"/>
    <property type="project" value="InterPro"/>
</dbReference>
<protein>
    <recommendedName>
        <fullName evidence="5">Frequency clock protein</fullName>
    </recommendedName>
</protein>